<dbReference type="OrthoDB" id="5184712at2"/>
<name>A0A2C8ZVT6_9MICO</name>
<accession>A0A2C8ZVT6</accession>
<dbReference type="RefSeq" id="WP_143544699.1">
    <property type="nucleotide sequence ID" value="NZ_BMLC01000003.1"/>
</dbReference>
<dbReference type="Proteomes" id="UP000219440">
    <property type="component" value="Unassembled WGS sequence"/>
</dbReference>
<dbReference type="AlphaFoldDB" id="A0A2C8ZVT6"/>
<evidence type="ECO:0000313" key="1">
    <source>
        <dbReference type="EMBL" id="SOE69907.1"/>
    </source>
</evidence>
<organism evidence="1 2">
    <name type="scientific">Salinibacterium xinjiangense</name>
    <dbReference type="NCBI Taxonomy" id="386302"/>
    <lineage>
        <taxon>Bacteria</taxon>
        <taxon>Bacillati</taxon>
        <taxon>Actinomycetota</taxon>
        <taxon>Actinomycetes</taxon>
        <taxon>Micrococcales</taxon>
        <taxon>Microbacteriaceae</taxon>
        <taxon>Salinibacterium</taxon>
    </lineage>
</organism>
<sequence>MTERTAVLESRLLDLDEQLRARANAETQDRARSFAALTDTIDRRTILDVMDAASGINALDRHSWTGRSGRITVPAGEGFDAPRIAIEYAMFDEDNWNSEDVPLLRLSVIGMEDESVVWDEDDDAVQVFAEIRQMMIRRGEARRTGPLSPMAFFKNFSEATQEATWSRSGSPEGWVTDTPVLEMVEEDWMITNNGIEVRDLGIVIRRDQYPHNVPGQERTGYSVGSAPDHLDSSTWECCGKGTFLFHRPGLKRALGKLFIRITILSFAKYF</sequence>
<evidence type="ECO:0000313" key="2">
    <source>
        <dbReference type="Proteomes" id="UP000219440"/>
    </source>
</evidence>
<proteinExistence type="predicted"/>
<protein>
    <submittedName>
        <fullName evidence="1">Uncharacterized protein</fullName>
    </submittedName>
</protein>
<dbReference type="EMBL" id="OCST01000004">
    <property type="protein sequence ID" value="SOE69907.1"/>
    <property type="molecule type" value="Genomic_DNA"/>
</dbReference>
<keyword evidence="2" id="KW-1185">Reference proteome</keyword>
<reference evidence="1 2" key="1">
    <citation type="submission" date="2017-09" db="EMBL/GenBank/DDBJ databases">
        <authorList>
            <person name="Ehlers B."/>
            <person name="Leendertz F.H."/>
        </authorList>
    </citation>
    <scope>NUCLEOTIDE SEQUENCE [LARGE SCALE GENOMIC DNA]</scope>
    <source>
        <strain evidence="1 2">CGMCC 1.05381</strain>
    </source>
</reference>
<gene>
    <name evidence="1" type="ORF">SAMN06296378_2089</name>
</gene>